<evidence type="ECO:0000313" key="6">
    <source>
        <dbReference type="Proteomes" id="UP000182654"/>
    </source>
</evidence>
<organism evidence="3 5">
    <name type="scientific">Pseudomonas extremorientalis</name>
    <dbReference type="NCBI Taxonomy" id="169669"/>
    <lineage>
        <taxon>Bacteria</taxon>
        <taxon>Pseudomonadati</taxon>
        <taxon>Pseudomonadota</taxon>
        <taxon>Gammaproteobacteria</taxon>
        <taxon>Pseudomonadales</taxon>
        <taxon>Pseudomonadaceae</taxon>
        <taxon>Pseudomonas</taxon>
    </lineage>
</organism>
<gene>
    <name evidence="3" type="ORF">BFN10_18130</name>
    <name evidence="4" type="ORF">SAMN04490184_3446</name>
</gene>
<reference evidence="4 6" key="2">
    <citation type="submission" date="2016-10" db="EMBL/GenBank/DDBJ databases">
        <authorList>
            <person name="Varghese N."/>
            <person name="Submissions S."/>
        </authorList>
    </citation>
    <scope>NUCLEOTIDE SEQUENCE [LARGE SCALE GENOMIC DNA]</scope>
    <source>
        <strain evidence="4 6">BS2774</strain>
    </source>
</reference>
<sequence>MTSITDTSDSPLLPRFYSTATLITQLSTGPAFREVAAALLRRELKARYPQLDIDPNSTMVGTPVWDVVGDQVVAKPPQYQALADVLAKQAVLGVPTIYIEGEHFLTRLPIVEPAVHLQVRIEEIANIINLLAPVMITGFQEQQAEYWNMSENGSAPHWQQLSSALRSFWNVETVDGWTHEDCVMARSLYAAPDPDVRKRNDPYASRACLVDIFLIDDDGKATHLNDSLIAVLVGRQNGQEVLLTYSPGHGYEKFNSIEALGAALENYLPDRALGKKIDWRLFEPDGNFFDQQACILISIQIDAIGAIRFTDTTLQLPGSVTAPAGNDQPRRSPGLDWFRDALPDWLSEASSPEQDAYGRHLKDLAALHSLNEGHAYDDGIAPIEQYALDALKAQMNKDHKDAKHLALDKIDIVVQSPVIWGTFTVPGQTVTTTFSLAQLALQNLIALPLGNKTLRRSNGGTIPEWLTVGYLETLITRIDIGSAYPALIKSKLLDDPIESSRREKLYTSHLRIQLPLLALHYKLNQKGGIDERGYRYVTAVMQDNAADRTVEGNTIVIRPLAFLTKNGNGKPNTVANMFVIGPADLQAGPCLLYRPLLDEPLSQYPSPANLIYAIQQSPSLRESVLAWLPDSVRTDYSRYVFPGTLPSPWSVVDFLVEPAKVLSLSGPLLLGEETLNGDRLATLFKANANALVTLADRQSVSNADARWATLERTGWLIFNAALPFLGRTAGVAAWIWQIMDQLQEVVDAEEDPQHRSRLGAITDLLLNLGMAVTLHSVTRQSKPSRPIAQQPIPIKPAPEKRPATTIRKIPDVKISEIPSDRSQPLHTSGATHRGGSHLAALLDSYKVEKPSNLGAPISERGPNQHLYKLADKLYAPVGNRWYQVIVDESGNVIIVDSKQLSRLGPLLVSNRQGNWFIDTRLRLRGGGPTLKARIAKALAEERAQRLRRQLSDFEKTKKDAQAELQKAYEAMTQGTADTAETRRQNYLQTLVAQRDNYETVLQQLKQLNVFAPSADYATKAISYLKVQIEFTYAGIREALTRFAPMMRKVLDQLHSPTSQRPFDDARQMIDLTQDMLDRLDYMNTRFDELRQLSKEGFTLIRDTKSTLPHYPREHLTALQVTLTRHLCLAEDTLASAPEAWSTIDSIVDTADIAIQCLTDTLKERSESRLDERIGTLGSLVGQFQVIGERLSDFAERYTAHTQPTRIQGLRDQLKAFSREATQNLALLSVERDALRLRPIPPPLPPRPNSQFIRTRYEGIRIGEPRLSPTGEQTDLVDIRSPITQKIIATYHQKSPGVWVERVQTSTEPAATLDIQAAVREGQALLDTLPEFLRQADVRANQEERTTLGIENLYHQQALRLERASEAIDQALTQGNITENVNQPASAVNKALDTAIAQLYRRSREHLLRLHKTQAPTIENVEWLLNHNEIKIKKTITRRKLKSPRPDYLDEYSIVERSSGKPLWYAHFHYSASWTPAKYYIAARLKTPAEQLKGLAADTTVGLSEAQRIDYYLSEISLKQADRLFFEKKEA</sequence>
<evidence type="ECO:0000256" key="1">
    <source>
        <dbReference type="SAM" id="Coils"/>
    </source>
</evidence>
<evidence type="ECO:0000313" key="3">
    <source>
        <dbReference type="EMBL" id="OIN06865.1"/>
    </source>
</evidence>
<evidence type="ECO:0000256" key="2">
    <source>
        <dbReference type="SAM" id="MobiDB-lite"/>
    </source>
</evidence>
<dbReference type="EMBL" id="MDGK01000047">
    <property type="protein sequence ID" value="OIN06865.1"/>
    <property type="molecule type" value="Genomic_DNA"/>
</dbReference>
<name>A0A1H0SWU4_9PSED</name>
<feature type="coiled-coil region" evidence="1">
    <location>
        <begin position="936"/>
        <end position="1007"/>
    </location>
</feature>
<feature type="compositionally biased region" description="Basic and acidic residues" evidence="2">
    <location>
        <begin position="797"/>
        <end position="807"/>
    </location>
</feature>
<dbReference type="EMBL" id="LT629708">
    <property type="protein sequence ID" value="SDP46114.1"/>
    <property type="molecule type" value="Genomic_DNA"/>
</dbReference>
<dbReference type="Proteomes" id="UP000182654">
    <property type="component" value="Chromosome I"/>
</dbReference>
<dbReference type="Proteomes" id="UP000181686">
    <property type="component" value="Unassembled WGS sequence"/>
</dbReference>
<proteinExistence type="predicted"/>
<feature type="region of interest" description="Disordered" evidence="2">
    <location>
        <begin position="777"/>
        <end position="807"/>
    </location>
</feature>
<evidence type="ECO:0000313" key="5">
    <source>
        <dbReference type="Proteomes" id="UP000181686"/>
    </source>
</evidence>
<protein>
    <submittedName>
        <fullName evidence="3">Uncharacterized protein</fullName>
    </submittedName>
</protein>
<evidence type="ECO:0000313" key="4">
    <source>
        <dbReference type="EMBL" id="SDP46114.1"/>
    </source>
</evidence>
<accession>A0A1H0SWU4</accession>
<keyword evidence="6" id="KW-1185">Reference proteome</keyword>
<dbReference type="RefSeq" id="WP_071490835.1">
    <property type="nucleotide sequence ID" value="NZ_LT629708.1"/>
</dbReference>
<reference evidence="3 5" key="1">
    <citation type="submission" date="2016-08" db="EMBL/GenBank/DDBJ databases">
        <title>Draft genome sequence of the type strain of Pseudomonas extremorientalis LMG 19695T isolated from drinking water reservoir.</title>
        <authorList>
            <person name="Tambong J.T."/>
        </authorList>
    </citation>
    <scope>NUCLEOTIDE SEQUENCE [LARGE SCALE GENOMIC DNA]</scope>
    <source>
        <strain evidence="3 5">LMG 19695</strain>
    </source>
</reference>
<keyword evidence="1" id="KW-0175">Coiled coil</keyword>